<dbReference type="EMBL" id="GG684654">
    <property type="protein sequence ID" value="EER00895.1"/>
    <property type="molecule type" value="Genomic_DNA"/>
</dbReference>
<dbReference type="SMART" id="SM00093">
    <property type="entry name" value="SERPIN"/>
    <property type="match status" value="1"/>
</dbReference>
<reference evidence="5 6" key="1">
    <citation type="submission" date="2008-07" db="EMBL/GenBank/DDBJ databases">
        <authorList>
            <person name="El-Sayed N."/>
            <person name="Caler E."/>
            <person name="Inman J."/>
            <person name="Amedeo P."/>
            <person name="Hass B."/>
            <person name="Wortman J."/>
        </authorList>
    </citation>
    <scope>NUCLEOTIDE SEQUENCE [LARGE SCALE GENOMIC DNA]</scope>
    <source>
        <strain evidence="6">ATCC 50983 / TXsc</strain>
    </source>
</reference>
<dbReference type="PANTHER" id="PTHR11461">
    <property type="entry name" value="SERINE PROTEASE INHIBITOR, SERPIN"/>
    <property type="match status" value="1"/>
</dbReference>
<name>C5LR10_PERM5</name>
<feature type="domain" description="Serpin" evidence="4">
    <location>
        <begin position="15"/>
        <end position="356"/>
    </location>
</feature>
<dbReference type="InterPro" id="IPR023795">
    <property type="entry name" value="Serpin_CS"/>
</dbReference>
<evidence type="ECO:0000256" key="3">
    <source>
        <dbReference type="SAM" id="SignalP"/>
    </source>
</evidence>
<dbReference type="InterPro" id="IPR000215">
    <property type="entry name" value="Serpin_fam"/>
</dbReference>
<sequence>MSQFLTNSSMDLLAFFLIGKLLQSDEDNSNIVISPLSVYQTLAMSALGAKGSTADGICKLTGVSSVDDLLGVDYNSDAMLLANSVWSEVLRDDYLKAVETRLPGSSAHREVPTAAEINRWVDNNTKHLIGHILDEDPSPDGAVLVNAAYFKDSWLAKFNPQLTRPMKFELPGGGSKLVPMMVAESKDKKGGMKIFDYYSDGDVQVVSIPYTHPEYSAIIVLPSTANKRLVLDVSSYESWLSGMKRTPGVLMMPKFEAEYGVEDLTGVLAEGGLQLSGDYSGMSDGPLQISNVFHKAVLKVNEEGTEGSAATAMVMNRAFVMPPPNSFEMVVNRSFFFIVKHNPTGRIAFFSRINDPSSADDEKCH</sequence>
<evidence type="ECO:0000313" key="6">
    <source>
        <dbReference type="Proteomes" id="UP000007800"/>
    </source>
</evidence>
<dbReference type="RefSeq" id="XP_002768177.1">
    <property type="nucleotide sequence ID" value="XM_002768131.1"/>
</dbReference>
<evidence type="ECO:0000313" key="5">
    <source>
        <dbReference type="EMBL" id="EER00895.1"/>
    </source>
</evidence>
<dbReference type="OrthoDB" id="419611at2759"/>
<dbReference type="Gene3D" id="3.30.497.10">
    <property type="entry name" value="Antithrombin, subunit I, domain 2"/>
    <property type="match status" value="1"/>
</dbReference>
<evidence type="ECO:0000256" key="1">
    <source>
        <dbReference type="ARBA" id="ARBA00009500"/>
    </source>
</evidence>
<dbReference type="InterPro" id="IPR042185">
    <property type="entry name" value="Serpin_sf_2"/>
</dbReference>
<dbReference type="GO" id="GO:0005615">
    <property type="term" value="C:extracellular space"/>
    <property type="evidence" value="ECO:0007669"/>
    <property type="project" value="InterPro"/>
</dbReference>
<feature type="chain" id="PRO_5002955214" evidence="3">
    <location>
        <begin position="25"/>
        <end position="365"/>
    </location>
</feature>
<dbReference type="SUPFAM" id="SSF56574">
    <property type="entry name" value="Serpins"/>
    <property type="match status" value="1"/>
</dbReference>
<feature type="signal peptide" evidence="3">
    <location>
        <begin position="1"/>
        <end position="24"/>
    </location>
</feature>
<protein>
    <submittedName>
        <fullName evidence="5">SERPIN1 protein, putative</fullName>
    </submittedName>
</protein>
<gene>
    <name evidence="5" type="ORF">Pmar_PMAR002965</name>
</gene>
<dbReference type="InterPro" id="IPR042178">
    <property type="entry name" value="Serpin_sf_1"/>
</dbReference>
<evidence type="ECO:0000256" key="2">
    <source>
        <dbReference type="RuleBase" id="RU000411"/>
    </source>
</evidence>
<dbReference type="Gene3D" id="2.30.39.10">
    <property type="entry name" value="Alpha-1-antitrypsin, domain 1"/>
    <property type="match status" value="1"/>
</dbReference>
<dbReference type="OMA" id="YFNAAWA"/>
<dbReference type="CDD" id="cd00172">
    <property type="entry name" value="serpin"/>
    <property type="match status" value="1"/>
</dbReference>
<evidence type="ECO:0000259" key="4">
    <source>
        <dbReference type="SMART" id="SM00093"/>
    </source>
</evidence>
<dbReference type="MEROPS" id="I04.080"/>
<keyword evidence="6" id="KW-1185">Reference proteome</keyword>
<dbReference type="Pfam" id="PF00079">
    <property type="entry name" value="Serpin"/>
    <property type="match status" value="1"/>
</dbReference>
<accession>C5LR10</accession>
<dbReference type="GeneID" id="9044085"/>
<dbReference type="PROSITE" id="PS00284">
    <property type="entry name" value="SERPIN"/>
    <property type="match status" value="1"/>
</dbReference>
<comment type="similarity">
    <text evidence="1 2">Belongs to the serpin family.</text>
</comment>
<proteinExistence type="inferred from homology"/>
<dbReference type="InParanoid" id="C5LR10"/>
<dbReference type="Proteomes" id="UP000007800">
    <property type="component" value="Unassembled WGS sequence"/>
</dbReference>
<dbReference type="PANTHER" id="PTHR11461:SF211">
    <property type="entry name" value="GH10112P-RELATED"/>
    <property type="match status" value="1"/>
</dbReference>
<dbReference type="AlphaFoldDB" id="C5LR10"/>
<dbReference type="GO" id="GO:0004867">
    <property type="term" value="F:serine-type endopeptidase inhibitor activity"/>
    <property type="evidence" value="ECO:0007669"/>
    <property type="project" value="InterPro"/>
</dbReference>
<organism evidence="6">
    <name type="scientific">Perkinsus marinus (strain ATCC 50983 / TXsc)</name>
    <dbReference type="NCBI Taxonomy" id="423536"/>
    <lineage>
        <taxon>Eukaryota</taxon>
        <taxon>Sar</taxon>
        <taxon>Alveolata</taxon>
        <taxon>Perkinsozoa</taxon>
        <taxon>Perkinsea</taxon>
        <taxon>Perkinsida</taxon>
        <taxon>Perkinsidae</taxon>
        <taxon>Perkinsus</taxon>
    </lineage>
</organism>
<dbReference type="InterPro" id="IPR036186">
    <property type="entry name" value="Serpin_sf"/>
</dbReference>
<keyword evidence="3" id="KW-0732">Signal</keyword>
<dbReference type="InterPro" id="IPR023796">
    <property type="entry name" value="Serpin_dom"/>
</dbReference>